<dbReference type="Proteomes" id="UP000605099">
    <property type="component" value="Unassembled WGS sequence"/>
</dbReference>
<accession>A0ABQ2JR69</accession>
<sequence>MPHVQFVLTADDLASFSQATRNEILQRVADVMGSLPPSEVMPAPTLREYFEDIYVADLEDITRKHIGKWMQGLSQSVQDGVRLIAEHGPVIEARHLLDAGISIRHFQSATTRRTRSLTGDNKAFFLAWNVWNGNDDPNGKYAVSPITHQSLRAYFKLPV</sequence>
<proteinExistence type="predicted"/>
<organism evidence="1 2">
    <name type="scientific">Novosphingobium indicum</name>
    <dbReference type="NCBI Taxonomy" id="462949"/>
    <lineage>
        <taxon>Bacteria</taxon>
        <taxon>Pseudomonadati</taxon>
        <taxon>Pseudomonadota</taxon>
        <taxon>Alphaproteobacteria</taxon>
        <taxon>Sphingomonadales</taxon>
        <taxon>Sphingomonadaceae</taxon>
        <taxon>Novosphingobium</taxon>
    </lineage>
</organism>
<dbReference type="EMBL" id="BMLK01000010">
    <property type="protein sequence ID" value="GGN51417.1"/>
    <property type="molecule type" value="Genomic_DNA"/>
</dbReference>
<reference evidence="2" key="1">
    <citation type="journal article" date="2019" name="Int. J. Syst. Evol. Microbiol.">
        <title>The Global Catalogue of Microorganisms (GCM) 10K type strain sequencing project: providing services to taxonomists for standard genome sequencing and annotation.</title>
        <authorList>
            <consortium name="The Broad Institute Genomics Platform"/>
            <consortium name="The Broad Institute Genome Sequencing Center for Infectious Disease"/>
            <person name="Wu L."/>
            <person name="Ma J."/>
        </authorList>
    </citation>
    <scope>NUCLEOTIDE SEQUENCE [LARGE SCALE GENOMIC DNA]</scope>
    <source>
        <strain evidence="2">CGMCC 1.6784</strain>
    </source>
</reference>
<keyword evidence="2" id="KW-1185">Reference proteome</keyword>
<name>A0ABQ2JR69_9SPHN</name>
<comment type="caution">
    <text evidence="1">The sequence shown here is derived from an EMBL/GenBank/DDBJ whole genome shotgun (WGS) entry which is preliminary data.</text>
</comment>
<evidence type="ECO:0000313" key="2">
    <source>
        <dbReference type="Proteomes" id="UP000605099"/>
    </source>
</evidence>
<gene>
    <name evidence="1" type="ORF">GCM10011349_23980</name>
</gene>
<evidence type="ECO:0000313" key="1">
    <source>
        <dbReference type="EMBL" id="GGN51417.1"/>
    </source>
</evidence>
<protein>
    <submittedName>
        <fullName evidence="1">Uncharacterized protein</fullName>
    </submittedName>
</protein>